<accession>A0A072PIN6</accession>
<protein>
    <submittedName>
        <fullName evidence="2">Uncharacterized protein</fullName>
    </submittedName>
</protein>
<feature type="compositionally biased region" description="Low complexity" evidence="1">
    <location>
        <begin position="144"/>
        <end position="159"/>
    </location>
</feature>
<evidence type="ECO:0000256" key="1">
    <source>
        <dbReference type="SAM" id="MobiDB-lite"/>
    </source>
</evidence>
<feature type="region of interest" description="Disordered" evidence="1">
    <location>
        <begin position="135"/>
        <end position="177"/>
    </location>
</feature>
<feature type="compositionally biased region" description="Polar residues" evidence="1">
    <location>
        <begin position="303"/>
        <end position="314"/>
    </location>
</feature>
<reference evidence="2 3" key="1">
    <citation type="submission" date="2013-03" db="EMBL/GenBank/DDBJ databases">
        <title>The Genome Sequence of Exophiala aquamarina CBS 119918.</title>
        <authorList>
            <consortium name="The Broad Institute Genomics Platform"/>
            <person name="Cuomo C."/>
            <person name="de Hoog S."/>
            <person name="Gorbushina A."/>
            <person name="Walker B."/>
            <person name="Young S.K."/>
            <person name="Zeng Q."/>
            <person name="Gargeya S."/>
            <person name="Fitzgerald M."/>
            <person name="Haas B."/>
            <person name="Abouelleil A."/>
            <person name="Allen A.W."/>
            <person name="Alvarado L."/>
            <person name="Arachchi H.M."/>
            <person name="Berlin A.M."/>
            <person name="Chapman S.B."/>
            <person name="Gainer-Dewar J."/>
            <person name="Goldberg J."/>
            <person name="Griggs A."/>
            <person name="Gujja S."/>
            <person name="Hansen M."/>
            <person name="Howarth C."/>
            <person name="Imamovic A."/>
            <person name="Ireland A."/>
            <person name="Larimer J."/>
            <person name="McCowan C."/>
            <person name="Murphy C."/>
            <person name="Pearson M."/>
            <person name="Poon T.W."/>
            <person name="Priest M."/>
            <person name="Roberts A."/>
            <person name="Saif S."/>
            <person name="Shea T."/>
            <person name="Sisk P."/>
            <person name="Sykes S."/>
            <person name="Wortman J."/>
            <person name="Nusbaum C."/>
            <person name="Birren B."/>
        </authorList>
    </citation>
    <scope>NUCLEOTIDE SEQUENCE [LARGE SCALE GENOMIC DNA]</scope>
    <source>
        <strain evidence="2 3">CBS 119918</strain>
    </source>
</reference>
<dbReference type="Pfam" id="PF07052">
    <property type="entry name" value="Hep_59"/>
    <property type="match status" value="1"/>
</dbReference>
<dbReference type="EMBL" id="AMGV01000003">
    <property type="protein sequence ID" value="KEF59984.1"/>
    <property type="molecule type" value="Genomic_DNA"/>
</dbReference>
<feature type="region of interest" description="Disordered" evidence="1">
    <location>
        <begin position="215"/>
        <end position="248"/>
    </location>
</feature>
<dbReference type="InterPro" id="IPR010756">
    <property type="entry name" value="Tls1-like"/>
</dbReference>
<feature type="region of interest" description="Disordered" evidence="1">
    <location>
        <begin position="265"/>
        <end position="351"/>
    </location>
</feature>
<dbReference type="HOGENOM" id="CLU_047429_0_0_1"/>
<dbReference type="OrthoDB" id="5627at2759"/>
<dbReference type="RefSeq" id="XP_013262574.1">
    <property type="nucleotide sequence ID" value="XM_013407120.1"/>
</dbReference>
<feature type="compositionally biased region" description="Low complexity" evidence="1">
    <location>
        <begin position="336"/>
        <end position="351"/>
    </location>
</feature>
<organism evidence="2 3">
    <name type="scientific">Exophiala aquamarina CBS 119918</name>
    <dbReference type="NCBI Taxonomy" id="1182545"/>
    <lineage>
        <taxon>Eukaryota</taxon>
        <taxon>Fungi</taxon>
        <taxon>Dikarya</taxon>
        <taxon>Ascomycota</taxon>
        <taxon>Pezizomycotina</taxon>
        <taxon>Eurotiomycetes</taxon>
        <taxon>Chaetothyriomycetidae</taxon>
        <taxon>Chaetothyriales</taxon>
        <taxon>Herpotrichiellaceae</taxon>
        <taxon>Exophiala</taxon>
    </lineage>
</organism>
<gene>
    <name evidence="2" type="ORF">A1O9_04832</name>
</gene>
<feature type="compositionally biased region" description="Basic and acidic residues" evidence="1">
    <location>
        <begin position="285"/>
        <end position="294"/>
    </location>
</feature>
<evidence type="ECO:0000313" key="3">
    <source>
        <dbReference type="Proteomes" id="UP000027920"/>
    </source>
</evidence>
<keyword evidence="3" id="KW-1185">Reference proteome</keyword>
<dbReference type="AlphaFoldDB" id="A0A072PIN6"/>
<sequence>MEELPVFRAAKRRKHVRGASQSIPDPIPSGPNTPSIDQVSDHSVALEDNGSADADVPTLIKARKQFRRPATGVHFSTSKARFGQDDSNDGALVKADQTVERPVDITQRFVGGSGQVVDVDQHMIAFIDSEMAKRRDVQSSSVGITTQTTSSSNINSPTSDGKPISLKQGTSTNPASAQQLSEVDLGSSAHEINLARTQAALERAKLGKAPLEEEEIKPVKLRKPRLGRDGKPTKPRPRKRRNSEDIARDALVEQVLHENRLDLYENGANDGRTPTAGLSESATQQDERLAEEFRQNFLDAVAQRQQRNKASSQPKVPGATTESRGPKLGGSRSARAKMAQLQQQQQGQAKK</sequence>
<comment type="caution">
    <text evidence="2">The sequence shown here is derived from an EMBL/GenBank/DDBJ whole genome shotgun (WGS) entry which is preliminary data.</text>
</comment>
<feature type="region of interest" description="Disordered" evidence="1">
    <location>
        <begin position="1"/>
        <end position="51"/>
    </location>
</feature>
<evidence type="ECO:0000313" key="2">
    <source>
        <dbReference type="EMBL" id="KEF59984.1"/>
    </source>
</evidence>
<dbReference type="Proteomes" id="UP000027920">
    <property type="component" value="Unassembled WGS sequence"/>
</dbReference>
<dbReference type="VEuPathDB" id="FungiDB:A1O9_04832"/>
<dbReference type="GeneID" id="25279761"/>
<proteinExistence type="predicted"/>
<feature type="compositionally biased region" description="Polar residues" evidence="1">
    <location>
        <begin position="167"/>
        <end position="177"/>
    </location>
</feature>
<name>A0A072PIN6_9EURO</name>